<feature type="compositionally biased region" description="Pro residues" evidence="1">
    <location>
        <begin position="8"/>
        <end position="17"/>
    </location>
</feature>
<dbReference type="GeneID" id="59291926"/>
<evidence type="ECO:0000256" key="1">
    <source>
        <dbReference type="SAM" id="MobiDB-lite"/>
    </source>
</evidence>
<feature type="region of interest" description="Disordered" evidence="1">
    <location>
        <begin position="530"/>
        <end position="561"/>
    </location>
</feature>
<dbReference type="OrthoDB" id="5401486at2759"/>
<protein>
    <submittedName>
        <fullName evidence="2">Uncharacterized protein</fullName>
    </submittedName>
</protein>
<evidence type="ECO:0000313" key="3">
    <source>
        <dbReference type="Proteomes" id="UP000578531"/>
    </source>
</evidence>
<dbReference type="RefSeq" id="XP_037160959.1">
    <property type="nucleotide sequence ID" value="XM_037312165.1"/>
</dbReference>
<comment type="caution">
    <text evidence="2">The sequence shown here is derived from an EMBL/GenBank/DDBJ whole genome shotgun (WGS) entry which is preliminary data.</text>
</comment>
<organism evidence="2 3">
    <name type="scientific">Letharia columbiana</name>
    <dbReference type="NCBI Taxonomy" id="112416"/>
    <lineage>
        <taxon>Eukaryota</taxon>
        <taxon>Fungi</taxon>
        <taxon>Dikarya</taxon>
        <taxon>Ascomycota</taxon>
        <taxon>Pezizomycotina</taxon>
        <taxon>Lecanoromycetes</taxon>
        <taxon>OSLEUM clade</taxon>
        <taxon>Lecanoromycetidae</taxon>
        <taxon>Lecanorales</taxon>
        <taxon>Lecanorineae</taxon>
        <taxon>Parmeliaceae</taxon>
        <taxon>Letharia</taxon>
    </lineage>
</organism>
<reference evidence="2 3" key="1">
    <citation type="journal article" date="2020" name="Genomics">
        <title>Complete, high-quality genomes from long-read metagenomic sequencing of two wolf lichen thalli reveals enigmatic genome architecture.</title>
        <authorList>
            <person name="McKenzie S.K."/>
            <person name="Walston R.F."/>
            <person name="Allen J.L."/>
        </authorList>
    </citation>
    <scope>NUCLEOTIDE SEQUENCE [LARGE SCALE GENOMIC DNA]</scope>
    <source>
        <strain evidence="2">WasteWater2</strain>
    </source>
</reference>
<evidence type="ECO:0000313" key="2">
    <source>
        <dbReference type="EMBL" id="KAF6231527.1"/>
    </source>
</evidence>
<dbReference type="AlphaFoldDB" id="A0A8H6L115"/>
<feature type="compositionally biased region" description="Basic residues" evidence="1">
    <location>
        <begin position="380"/>
        <end position="396"/>
    </location>
</feature>
<gene>
    <name evidence="2" type="ORF">HO173_010279</name>
</gene>
<dbReference type="EMBL" id="JACCJC010000056">
    <property type="protein sequence ID" value="KAF6231527.1"/>
    <property type="molecule type" value="Genomic_DNA"/>
</dbReference>
<feature type="compositionally biased region" description="Low complexity" evidence="1">
    <location>
        <begin position="352"/>
        <end position="362"/>
    </location>
</feature>
<name>A0A8H6L115_9LECA</name>
<feature type="compositionally biased region" description="Basic and acidic residues" evidence="1">
    <location>
        <begin position="397"/>
        <end position="411"/>
    </location>
</feature>
<sequence>MQQHQMPHAPPAPPPVMRPGFSGMPGLANDFGHVHLDPGHHLEHNMHQPAIQVIQPPGYGHMPDPRSFPSNGKPPVGYAGYIFTKNPVEHVGQKETWAIVHKEPMPASQADLKNQIEKHRKRGVTGLDQYMHSDMKGFKRKQIDELIRECVAMEPDPRFEYIIASIRRDTRRRQSGLETSNMQVILKRQPRTGIDMQGPVMGFGSVRLPLSGIVDLSGADDYEKSSQNSSNGHKPGAYPFERHLSEPWVHVVHPDGRPQAHHAHSYENAPSHDFGNTHAHSHDHPGNQHAHGLEQPLHPHQDHPPFHEEAHNTKHGQKEKAKKHKGKETKSPKIVFISKHESHKLHDHRSDSSSSSDSESSSGDTDRTPDTIISSEGSHYHQKDKKHHKGKHHRKSSSHDHEHEPVKMIYREHKRKEPTRRLASPPPSHRSRYRHEDVYVEPAVTSHRRPEPMYPRERPPYHHRAMSYDDERLHDHDMRGLGRRPTIYRRRITSTAQPVDPYEERAERRRHDMLDREIWEKEEAIRIRERARRDAARERMDSERTYHAPPRPRMDRMHGYHDDHLHGYHDDRY</sequence>
<keyword evidence="3" id="KW-1185">Reference proteome</keyword>
<proteinExistence type="predicted"/>
<dbReference type="Proteomes" id="UP000578531">
    <property type="component" value="Unassembled WGS sequence"/>
</dbReference>
<feature type="region of interest" description="Disordered" evidence="1">
    <location>
        <begin position="1"/>
        <end position="20"/>
    </location>
</feature>
<accession>A0A8H6L115</accession>
<feature type="compositionally biased region" description="Basic and acidic residues" evidence="1">
    <location>
        <begin position="297"/>
        <end position="319"/>
    </location>
</feature>
<feature type="region of interest" description="Disordered" evidence="1">
    <location>
        <begin position="252"/>
        <end position="433"/>
    </location>
</feature>
<feature type="region of interest" description="Disordered" evidence="1">
    <location>
        <begin position="219"/>
        <end position="239"/>
    </location>
</feature>